<dbReference type="Proteomes" id="UP000005239">
    <property type="component" value="Unassembled WGS sequence"/>
</dbReference>
<feature type="compositionally biased region" description="Basic and acidic residues" evidence="1">
    <location>
        <begin position="70"/>
        <end position="86"/>
    </location>
</feature>
<organism evidence="2 3">
    <name type="scientific">Pristionchus pacificus</name>
    <name type="common">Parasitic nematode worm</name>
    <dbReference type="NCBI Taxonomy" id="54126"/>
    <lineage>
        <taxon>Eukaryota</taxon>
        <taxon>Metazoa</taxon>
        <taxon>Ecdysozoa</taxon>
        <taxon>Nematoda</taxon>
        <taxon>Chromadorea</taxon>
        <taxon>Rhabditida</taxon>
        <taxon>Rhabditina</taxon>
        <taxon>Diplogasteromorpha</taxon>
        <taxon>Diplogasteroidea</taxon>
        <taxon>Neodiplogasteridae</taxon>
        <taxon>Pristionchus</taxon>
    </lineage>
</organism>
<dbReference type="AlphaFoldDB" id="A0A2A6BXH2"/>
<reference evidence="2" key="2">
    <citation type="submission" date="2022-06" db="UniProtKB">
        <authorList>
            <consortium name="EnsemblMetazoa"/>
        </authorList>
    </citation>
    <scope>IDENTIFICATION</scope>
    <source>
        <strain evidence="2">PS312</strain>
    </source>
</reference>
<reference evidence="3" key="1">
    <citation type="journal article" date="2008" name="Nat. Genet.">
        <title>The Pristionchus pacificus genome provides a unique perspective on nematode lifestyle and parasitism.</title>
        <authorList>
            <person name="Dieterich C."/>
            <person name="Clifton S.W."/>
            <person name="Schuster L.N."/>
            <person name="Chinwalla A."/>
            <person name="Delehaunty K."/>
            <person name="Dinkelacker I."/>
            <person name="Fulton L."/>
            <person name="Fulton R."/>
            <person name="Godfrey J."/>
            <person name="Minx P."/>
            <person name="Mitreva M."/>
            <person name="Roeseler W."/>
            <person name="Tian H."/>
            <person name="Witte H."/>
            <person name="Yang S.P."/>
            <person name="Wilson R.K."/>
            <person name="Sommer R.J."/>
        </authorList>
    </citation>
    <scope>NUCLEOTIDE SEQUENCE [LARGE SCALE GENOMIC DNA]</scope>
    <source>
        <strain evidence="3">PS312</strain>
    </source>
</reference>
<sequence length="213" mass="23776">MEPKDLVQYPNVQTSRSIIKPDNECTTPVTTPPKMTDSITRFGIRLTPARNSPKNLSTFAAMAEMKVMERHQNEGDHSEPSNHDEIDGPSSDWVKRGEAALACAFCWPLYLPLPPRNEPRETRDPHAALASLGHLLPLDVRENTRETREGTPGMGELLASLSHLHEEARDAREPHASLADNKKKIGLVQRVFSTLRGRKDVVRPEVSYGQGEI</sequence>
<accession>A0A8R1UWU0</accession>
<evidence type="ECO:0000313" key="2">
    <source>
        <dbReference type="EnsemblMetazoa" id="PPA42614.1"/>
    </source>
</evidence>
<accession>A0A2A6BXH2</accession>
<feature type="region of interest" description="Disordered" evidence="1">
    <location>
        <begin position="70"/>
        <end position="92"/>
    </location>
</feature>
<proteinExistence type="predicted"/>
<evidence type="ECO:0000313" key="3">
    <source>
        <dbReference type="Proteomes" id="UP000005239"/>
    </source>
</evidence>
<evidence type="ECO:0000256" key="1">
    <source>
        <dbReference type="SAM" id="MobiDB-lite"/>
    </source>
</evidence>
<protein>
    <submittedName>
        <fullName evidence="2">Uncharacterized protein</fullName>
    </submittedName>
</protein>
<keyword evidence="3" id="KW-1185">Reference proteome</keyword>
<gene>
    <name evidence="2" type="primary">WBGene00280983</name>
</gene>
<dbReference type="EnsemblMetazoa" id="PPA42614.1">
    <property type="protein sequence ID" value="PPA42614.1"/>
    <property type="gene ID" value="WBGene00280983"/>
</dbReference>
<name>A0A2A6BXH2_PRIPA</name>